<name>A0A2M7YMT6_9BACT</name>
<dbReference type="EMBL" id="PFWF01000083">
    <property type="protein sequence ID" value="PJA64276.1"/>
    <property type="molecule type" value="Genomic_DNA"/>
</dbReference>
<reference evidence="2" key="1">
    <citation type="submission" date="2017-09" db="EMBL/GenBank/DDBJ databases">
        <title>Depth-based differentiation of microbial function through sediment-hosted aquifers and enrichment of novel symbionts in the deep terrestrial subsurface.</title>
        <authorList>
            <person name="Probst A.J."/>
            <person name="Ladd B."/>
            <person name="Jarett J.K."/>
            <person name="Geller-Mcgrath D.E."/>
            <person name="Sieber C.M.K."/>
            <person name="Emerson J.B."/>
            <person name="Anantharaman K."/>
            <person name="Thomas B.C."/>
            <person name="Malmstrom R."/>
            <person name="Stieglmeier M."/>
            <person name="Klingl A."/>
            <person name="Woyke T."/>
            <person name="Ryan C.M."/>
            <person name="Banfield J.F."/>
        </authorList>
    </citation>
    <scope>NUCLEOTIDE SEQUENCE [LARGE SCALE GENOMIC DNA]</scope>
</reference>
<organism evidence="1 2">
    <name type="scientific">Candidatus Portnoybacteria bacterium CG_4_9_14_3_um_filter_40_10</name>
    <dbReference type="NCBI Taxonomy" id="1974804"/>
    <lineage>
        <taxon>Bacteria</taxon>
        <taxon>Candidatus Portnoyibacteriota</taxon>
    </lineage>
</organism>
<proteinExistence type="predicted"/>
<gene>
    <name evidence="1" type="ORF">CO159_03900</name>
</gene>
<protein>
    <submittedName>
        <fullName evidence="1">Uncharacterized protein</fullName>
    </submittedName>
</protein>
<sequence length="770" mass="84032">MLLILVIPFSFIYQKMLKVKGSKVDNLGKKFILLSEAAALCCYSQEYLSLRARQGKLKSIKRGRNWMTTKEWLQEYLDYCEGLKQKNKPKGGLLKEKISDLVPEIGKEQQKKLINVKKPEIIQNFWILLFNKAKYAVLAVLKSAGFRKLLGEKLQNRLITFGEEIKLVINSLGELSRFINDWLIEEQPRIKIRQMLAGFSVILAIFGFLLFVTKSDVQGNIGNNVANLAENGWLISETAYKGFNGKLDGIKPAFLKENIILSIREIGQKFSWHEVSEKTKNALISVQSWLPEKSGQFGIAILEKKDEAKKAPDALQTALKNSFKKNVQSLAIAGRMMKEKFEFGQNNFSSDNLRLAIYESGQKFFKKAKTLSASIQDEIFGTRKNIADIALGIGRLINGISQKFIFATQIFEEKFSYLVFGKPYPDIPSLVILRKTRLGISPEQKAEIIKEVSEGVKSGGGTTKVISQTEVARLTEKVTEITRITERVESADLTALEAKMLVQISDVKSSILQSLSSLTNAQINNHVYTWAPAQRIDTLGQVTINGLQWPGDKGTAGQVLTTNGTGLLYWSTIVAGGGSTGAGWTDDGTVVRLTEISDYVGIGTSSPWAKLSVAGIASVDDYVWASYFVATSTTATSSFAGPLVASGLFQLGTGSFFRDNSTSTLARGIDIATGCFAINGICVGTGTGSGIVNSGLQGQIPYYAANGTTLTATSTIFLTDSGNVGIGTTTPLYKLSVSGIASVDDYVRASYFEATSTTATSTLAGNLSVY</sequence>
<feature type="non-terminal residue" evidence="1">
    <location>
        <position position="770"/>
    </location>
</feature>
<evidence type="ECO:0000313" key="2">
    <source>
        <dbReference type="Proteomes" id="UP000230434"/>
    </source>
</evidence>
<evidence type="ECO:0000313" key="1">
    <source>
        <dbReference type="EMBL" id="PJA64276.1"/>
    </source>
</evidence>
<comment type="caution">
    <text evidence="1">The sequence shown here is derived from an EMBL/GenBank/DDBJ whole genome shotgun (WGS) entry which is preliminary data.</text>
</comment>
<dbReference type="Proteomes" id="UP000230434">
    <property type="component" value="Unassembled WGS sequence"/>
</dbReference>
<dbReference type="AlphaFoldDB" id="A0A2M7YMT6"/>
<accession>A0A2M7YMT6</accession>